<evidence type="ECO:0000259" key="6">
    <source>
        <dbReference type="Pfam" id="PF00107"/>
    </source>
</evidence>
<name>A0A1I4NLR1_9PROT</name>
<evidence type="ECO:0000256" key="4">
    <source>
        <dbReference type="ARBA" id="ARBA00023002"/>
    </source>
</evidence>
<keyword evidence="4" id="KW-0560">Oxidoreductase</keyword>
<evidence type="ECO:0000256" key="3">
    <source>
        <dbReference type="ARBA" id="ARBA00022833"/>
    </source>
</evidence>
<dbReference type="EMBL" id="FOUB01000015">
    <property type="protein sequence ID" value="SFM16464.1"/>
    <property type="molecule type" value="Genomic_DNA"/>
</dbReference>
<dbReference type="PANTHER" id="PTHR42813">
    <property type="entry name" value="ZINC-TYPE ALCOHOL DEHYDROGENASE-LIKE"/>
    <property type="match status" value="1"/>
</dbReference>
<dbReference type="InterPro" id="IPR036291">
    <property type="entry name" value="NAD(P)-bd_dom_sf"/>
</dbReference>
<evidence type="ECO:0000313" key="9">
    <source>
        <dbReference type="Proteomes" id="UP000183287"/>
    </source>
</evidence>
<dbReference type="InterPro" id="IPR002328">
    <property type="entry name" value="ADH_Zn_CS"/>
</dbReference>
<dbReference type="AlphaFoldDB" id="A0A1I4NLR1"/>
<dbReference type="InterPro" id="IPR011032">
    <property type="entry name" value="GroES-like_sf"/>
</dbReference>
<organism evidence="8 9">
    <name type="scientific">Nitrosomonas communis</name>
    <dbReference type="NCBI Taxonomy" id="44574"/>
    <lineage>
        <taxon>Bacteria</taxon>
        <taxon>Pseudomonadati</taxon>
        <taxon>Pseudomonadota</taxon>
        <taxon>Betaproteobacteria</taxon>
        <taxon>Nitrosomonadales</taxon>
        <taxon>Nitrosomonadaceae</taxon>
        <taxon>Nitrosomonas</taxon>
    </lineage>
</organism>
<dbReference type="Pfam" id="PF08240">
    <property type="entry name" value="ADH_N"/>
    <property type="match status" value="1"/>
</dbReference>
<evidence type="ECO:0000256" key="5">
    <source>
        <dbReference type="RuleBase" id="RU361277"/>
    </source>
</evidence>
<evidence type="ECO:0000313" key="8">
    <source>
        <dbReference type="EMBL" id="SFM16464.1"/>
    </source>
</evidence>
<accession>A0A1I4NLR1</accession>
<reference evidence="9" key="1">
    <citation type="submission" date="2016-10" db="EMBL/GenBank/DDBJ databases">
        <authorList>
            <person name="Varghese N."/>
            <person name="Submissions S."/>
        </authorList>
    </citation>
    <scope>NUCLEOTIDE SEQUENCE [LARGE SCALE GENOMIC DNA]</scope>
    <source>
        <strain evidence="9">Nm44</strain>
    </source>
</reference>
<dbReference type="SUPFAM" id="SSF50129">
    <property type="entry name" value="GroES-like"/>
    <property type="match status" value="1"/>
</dbReference>
<dbReference type="Gene3D" id="3.40.50.720">
    <property type="entry name" value="NAD(P)-binding Rossmann-like Domain"/>
    <property type="match status" value="1"/>
</dbReference>
<comment type="cofactor">
    <cofactor evidence="1 5">
        <name>Zn(2+)</name>
        <dbReference type="ChEBI" id="CHEBI:29105"/>
    </cofactor>
</comment>
<dbReference type="Gene3D" id="3.90.180.10">
    <property type="entry name" value="Medium-chain alcohol dehydrogenases, catalytic domain"/>
    <property type="match status" value="1"/>
</dbReference>
<feature type="domain" description="Alcohol dehydrogenase-like C-terminal" evidence="6">
    <location>
        <begin position="210"/>
        <end position="284"/>
    </location>
</feature>
<evidence type="ECO:0000259" key="7">
    <source>
        <dbReference type="Pfam" id="PF08240"/>
    </source>
</evidence>
<evidence type="ECO:0000256" key="2">
    <source>
        <dbReference type="ARBA" id="ARBA00022723"/>
    </source>
</evidence>
<dbReference type="Proteomes" id="UP000183287">
    <property type="component" value="Unassembled WGS sequence"/>
</dbReference>
<dbReference type="InterPro" id="IPR013154">
    <property type="entry name" value="ADH-like_N"/>
</dbReference>
<keyword evidence="9" id="KW-1185">Reference proteome</keyword>
<dbReference type="InterPro" id="IPR013149">
    <property type="entry name" value="ADH-like_C"/>
</dbReference>
<protein>
    <submittedName>
        <fullName evidence="8">Alcohol dehydrogenase</fullName>
    </submittedName>
</protein>
<dbReference type="GO" id="GO:0016491">
    <property type="term" value="F:oxidoreductase activity"/>
    <property type="evidence" value="ECO:0007669"/>
    <property type="project" value="UniProtKB-KW"/>
</dbReference>
<dbReference type="PANTHER" id="PTHR42813:SF2">
    <property type="entry name" value="DEHYDROGENASE, ZINC-CONTAINING, PUTATIVE (AFU_ORTHOLOGUE AFUA_2G02810)-RELATED"/>
    <property type="match status" value="1"/>
</dbReference>
<sequence>MAAELNGSEKLKMKALVFHKPKDVRVDTVNDPKIEHEQDAIIRVTSTGICGSDLHIYNGMVPQPRPMVLGHEFMGVVEELGTGVTNLRVGDRVVVPFPVSCGKCHFCDMQLPTHCERSNEKTYGPEGDIIKGKGAGGALYGYTDIYGGVDGGQAEYARVRYAHYNPRIVPDSLTDEQVLFLTDIFPTGWAAVEWGEIKGGETVAVFGCGPVGIMAQKAAWLKGAKRVIGIDIEEYRLEKARAAARVETINAWDTDTVKMIRELTHGYGADVCIDAVGMEAHRSTAEKVMNVVHMEKGTMKVLESCLAAVRRGGTVSVVGVYGSPYDNFPLYKWFDKGIKLRGGQALVQNYIDLLLEMVVNGKVVLDDVITHKVPLSEASHMYKIFNDKDDNCVKVVLKP</sequence>
<comment type="similarity">
    <text evidence="5">Belongs to the zinc-containing alcohol dehydrogenase family.</text>
</comment>
<feature type="domain" description="Alcohol dehydrogenase-like N-terminal" evidence="7">
    <location>
        <begin position="37"/>
        <end position="162"/>
    </location>
</feature>
<proteinExistence type="inferred from homology"/>
<keyword evidence="3 5" id="KW-0862">Zinc</keyword>
<evidence type="ECO:0000256" key="1">
    <source>
        <dbReference type="ARBA" id="ARBA00001947"/>
    </source>
</evidence>
<dbReference type="CDD" id="cd08283">
    <property type="entry name" value="FDH_like_1"/>
    <property type="match status" value="1"/>
</dbReference>
<dbReference type="Pfam" id="PF00107">
    <property type="entry name" value="ADH_zinc_N"/>
    <property type="match status" value="1"/>
</dbReference>
<dbReference type="GO" id="GO:0008270">
    <property type="term" value="F:zinc ion binding"/>
    <property type="evidence" value="ECO:0007669"/>
    <property type="project" value="InterPro"/>
</dbReference>
<gene>
    <name evidence="8" type="ORF">SAMN05421863_101562</name>
</gene>
<keyword evidence="2 5" id="KW-0479">Metal-binding</keyword>
<dbReference type="SUPFAM" id="SSF51735">
    <property type="entry name" value="NAD(P)-binding Rossmann-fold domains"/>
    <property type="match status" value="1"/>
</dbReference>
<dbReference type="PROSITE" id="PS00059">
    <property type="entry name" value="ADH_ZINC"/>
    <property type="match status" value="1"/>
</dbReference>